<evidence type="ECO:0000313" key="2">
    <source>
        <dbReference type="Proteomes" id="UP000019241"/>
    </source>
</evidence>
<dbReference type="EMBL" id="AODM01000012">
    <property type="protein sequence ID" value="EUJ61537.1"/>
    <property type="molecule type" value="Genomic_DNA"/>
</dbReference>
<dbReference type="SUPFAM" id="SSF88713">
    <property type="entry name" value="Glycoside hydrolase/deacetylase"/>
    <property type="match status" value="1"/>
</dbReference>
<dbReference type="Proteomes" id="UP000019241">
    <property type="component" value="Unassembled WGS sequence"/>
</dbReference>
<reference evidence="1 2" key="1">
    <citation type="submission" date="2012-12" db="EMBL/GenBank/DDBJ databases">
        <title>Novel taxa of Listeriaceae from agricultural environments in the United States.</title>
        <authorList>
            <person name="den Bakker H.C."/>
            <person name="Allred A."/>
            <person name="Warchocki S."/>
            <person name="Wright E.M."/>
            <person name="Burrell A."/>
            <person name="Nightingale K.K."/>
            <person name="Kephart D."/>
            <person name="Wiedmann M."/>
        </authorList>
    </citation>
    <scope>NUCLEOTIDE SEQUENCE [LARGE SCALE GENOMIC DNA]</scope>
    <source>
        <strain evidence="1 2">FSL S10-1203</strain>
    </source>
</reference>
<dbReference type="AlphaFoldDB" id="W7DR13"/>
<dbReference type="InterPro" id="IPR011330">
    <property type="entry name" value="Glyco_hydro/deAcase_b/a-brl"/>
</dbReference>
<accession>W7DR13</accession>
<comment type="caution">
    <text evidence="1">The sequence shown here is derived from an EMBL/GenBank/DDBJ whole genome shotgun (WGS) entry which is preliminary data.</text>
</comment>
<gene>
    <name evidence="1" type="ORF">MCOL2_03711</name>
</gene>
<sequence length="64" mass="7501">MLDLAQDEIAEMHFDVGYLDQFVLDNSSYTLLRCKELETICSPLVKKWFTNNQIELITFADLKE</sequence>
<organism evidence="1 2">
    <name type="scientific">Listeria fleischmannii FSL S10-1203</name>
    <dbReference type="NCBI Taxonomy" id="1265822"/>
    <lineage>
        <taxon>Bacteria</taxon>
        <taxon>Bacillati</taxon>
        <taxon>Bacillota</taxon>
        <taxon>Bacilli</taxon>
        <taxon>Bacillales</taxon>
        <taxon>Listeriaceae</taxon>
        <taxon>Listeria</taxon>
    </lineage>
</organism>
<name>W7DR13_9LIST</name>
<evidence type="ECO:0000313" key="1">
    <source>
        <dbReference type="EMBL" id="EUJ61537.1"/>
    </source>
</evidence>
<dbReference type="PATRIC" id="fig|1265822.4.peg.761"/>
<protein>
    <submittedName>
        <fullName evidence="1">YdjC-like family protein</fullName>
    </submittedName>
</protein>
<dbReference type="GO" id="GO:0005975">
    <property type="term" value="P:carbohydrate metabolic process"/>
    <property type="evidence" value="ECO:0007669"/>
    <property type="project" value="InterPro"/>
</dbReference>
<proteinExistence type="predicted"/>
<dbReference type="Gene3D" id="3.20.20.370">
    <property type="entry name" value="Glycoside hydrolase/deacetylase"/>
    <property type="match status" value="1"/>
</dbReference>